<comment type="caution">
    <text evidence="3">The sequence shown here is derived from an EMBL/GenBank/DDBJ whole genome shotgun (WGS) entry which is preliminary data.</text>
</comment>
<dbReference type="InterPro" id="IPR011990">
    <property type="entry name" value="TPR-like_helical_dom_sf"/>
</dbReference>
<evidence type="ECO:0000313" key="4">
    <source>
        <dbReference type="Proteomes" id="UP000654075"/>
    </source>
</evidence>
<dbReference type="SUPFAM" id="SSF81901">
    <property type="entry name" value="HCP-like"/>
    <property type="match status" value="1"/>
</dbReference>
<dbReference type="Gene3D" id="1.25.40.10">
    <property type="entry name" value="Tetratricopeptide repeat domain"/>
    <property type="match status" value="1"/>
</dbReference>
<organism evidence="3 4">
    <name type="scientific">Polarella glacialis</name>
    <name type="common">Dinoflagellate</name>
    <dbReference type="NCBI Taxonomy" id="89957"/>
    <lineage>
        <taxon>Eukaryota</taxon>
        <taxon>Sar</taxon>
        <taxon>Alveolata</taxon>
        <taxon>Dinophyceae</taxon>
        <taxon>Suessiales</taxon>
        <taxon>Suessiaceae</taxon>
        <taxon>Polarella</taxon>
    </lineage>
</organism>
<proteinExistence type="predicted"/>
<name>A0A813GC90_POLGL</name>
<dbReference type="Proteomes" id="UP000654075">
    <property type="component" value="Unassembled WGS sequence"/>
</dbReference>
<dbReference type="OrthoDB" id="185373at2759"/>
<gene>
    <name evidence="3" type="ORF">PGLA1383_LOCUS39322</name>
</gene>
<dbReference type="Pfam" id="PF01535">
    <property type="entry name" value="PPR"/>
    <property type="match status" value="3"/>
</dbReference>
<dbReference type="PANTHER" id="PTHR47447">
    <property type="entry name" value="OS03G0856100 PROTEIN"/>
    <property type="match status" value="1"/>
</dbReference>
<evidence type="ECO:0000256" key="1">
    <source>
        <dbReference type="ARBA" id="ARBA00022737"/>
    </source>
</evidence>
<evidence type="ECO:0008006" key="5">
    <source>
        <dbReference type="Google" id="ProtNLM"/>
    </source>
</evidence>
<dbReference type="NCBIfam" id="TIGR00756">
    <property type="entry name" value="PPR"/>
    <property type="match status" value="1"/>
</dbReference>
<dbReference type="InterPro" id="IPR002885">
    <property type="entry name" value="PPR_rpt"/>
</dbReference>
<evidence type="ECO:0000256" key="2">
    <source>
        <dbReference type="PROSITE-ProRule" id="PRU00708"/>
    </source>
</evidence>
<evidence type="ECO:0000313" key="3">
    <source>
        <dbReference type="EMBL" id="CAE8621804.1"/>
    </source>
</evidence>
<dbReference type="PANTHER" id="PTHR47447:SF17">
    <property type="entry name" value="OS12G0638900 PROTEIN"/>
    <property type="match status" value="1"/>
</dbReference>
<sequence>MLSTCRSCKSFFTGSTNACIVTRTVFLASMCSFVCYCADIRIPVPADMEEFAIVAVLLLWELFFNHRRLVVKAKDVTKKVSSPRPARKASASCEEGAASSLFGHICAAAKFGDVEAAEEFMERALAAGERPPGLVCYGALICSFAKAGQVRKAEHWPSKALEQAEHPGFPNSICLNMVIGACSKAGEVERAEHWLGKISAFGSRPDLPSYNAVIDACARQGKLGTCRVLAARDAACRDSTQRRGLQLGVARLRQGLRCKPSGGMVGQNGL</sequence>
<keyword evidence="4" id="KW-1185">Reference proteome</keyword>
<accession>A0A813GC90</accession>
<feature type="repeat" description="PPR" evidence="2">
    <location>
        <begin position="171"/>
        <end position="205"/>
    </location>
</feature>
<keyword evidence="1" id="KW-0677">Repeat</keyword>
<protein>
    <recommendedName>
        <fullName evidence="5">Pentatricopeptide repeat-containing protein</fullName>
    </recommendedName>
</protein>
<dbReference type="EMBL" id="CAJNNV010027822">
    <property type="protein sequence ID" value="CAE8621804.1"/>
    <property type="molecule type" value="Genomic_DNA"/>
</dbReference>
<reference evidence="3" key="1">
    <citation type="submission" date="2021-02" db="EMBL/GenBank/DDBJ databases">
        <authorList>
            <person name="Dougan E. K."/>
            <person name="Rhodes N."/>
            <person name="Thang M."/>
            <person name="Chan C."/>
        </authorList>
    </citation>
    <scope>NUCLEOTIDE SEQUENCE</scope>
</reference>
<dbReference type="AlphaFoldDB" id="A0A813GC90"/>
<dbReference type="PROSITE" id="PS51375">
    <property type="entry name" value="PPR"/>
    <property type="match status" value="1"/>
</dbReference>